<evidence type="ECO:0000313" key="6">
    <source>
        <dbReference type="EMBL" id="QED50147.1"/>
    </source>
</evidence>
<comment type="similarity">
    <text evidence="1 3">Belongs to the D-isomer specific 2-hydroxyacid dehydrogenase family.</text>
</comment>
<dbReference type="SUPFAM" id="SSF51735">
    <property type="entry name" value="NAD(P)-binding Rossmann-fold domains"/>
    <property type="match status" value="1"/>
</dbReference>
<dbReference type="GO" id="GO:0016618">
    <property type="term" value="F:hydroxypyruvate reductase [NAD(P)H] activity"/>
    <property type="evidence" value="ECO:0007669"/>
    <property type="project" value="TreeGrafter"/>
</dbReference>
<dbReference type="GO" id="GO:0005829">
    <property type="term" value="C:cytosol"/>
    <property type="evidence" value="ECO:0007669"/>
    <property type="project" value="TreeGrafter"/>
</dbReference>
<name>A0A5B8ZBE9_CYTDA</name>
<evidence type="ECO:0000313" key="7">
    <source>
        <dbReference type="Proteomes" id="UP000321555"/>
    </source>
</evidence>
<dbReference type="InterPro" id="IPR006139">
    <property type="entry name" value="D-isomer_2_OHA_DH_cat_dom"/>
</dbReference>
<reference evidence="7" key="1">
    <citation type="submission" date="2019-08" db="EMBL/GenBank/DDBJ databases">
        <authorList>
            <person name="Zheng X."/>
        </authorList>
    </citation>
    <scope>NUCLEOTIDE SEQUENCE [LARGE SCALE GENOMIC DNA]</scope>
    <source>
        <strain evidence="7">FJAT-25496</strain>
    </source>
</reference>
<dbReference type="GO" id="GO:0030267">
    <property type="term" value="F:glyoxylate reductase (NADPH) activity"/>
    <property type="evidence" value="ECO:0007669"/>
    <property type="project" value="TreeGrafter"/>
</dbReference>
<dbReference type="InterPro" id="IPR029753">
    <property type="entry name" value="D-isomer_DH_CS"/>
</dbReference>
<dbReference type="InterPro" id="IPR036291">
    <property type="entry name" value="NAD(P)-bd_dom_sf"/>
</dbReference>
<dbReference type="Gene3D" id="3.40.50.720">
    <property type="entry name" value="NAD(P)-binding Rossmann-like Domain"/>
    <property type="match status" value="2"/>
</dbReference>
<dbReference type="InterPro" id="IPR006140">
    <property type="entry name" value="D-isomer_DH_NAD-bd"/>
</dbReference>
<dbReference type="AlphaFoldDB" id="A0A5B8ZBE9"/>
<accession>A0A5B8ZBE9</accession>
<gene>
    <name evidence="6" type="ORF">FSZ17_14165</name>
</gene>
<dbReference type="PROSITE" id="PS00671">
    <property type="entry name" value="D_2_HYDROXYACID_DH_3"/>
    <property type="match status" value="1"/>
</dbReference>
<dbReference type="OrthoDB" id="9805416at2"/>
<dbReference type="FunFam" id="3.40.50.720:FF:000462">
    <property type="entry name" value="Glyoxylate reductase (NADP+)"/>
    <property type="match status" value="1"/>
</dbReference>
<sequence length="323" mass="36221">MKKKIFITRKPPEHVLNNLQKLFEVEIWNSEDIEIPRNELLHIIHKFDGLLCLLTESIDEELLDKGRNLKVISNLAVGYNNIHIEDAISRGIMVTNTPGVLTETTADLTFALMLAASRRLVEASHALREGKWKTWSPMFMTGMDVHGSTLGIIGLGEIGAAVARRAKGFNMKLMYYSRSRKPEFEAELDIEYADLHTLLQTSDYVCILTPFTKDTKNLITMNELKLMKNTAVLINTARGGIVNEFDLIQALSDGVIWGAGLDVYEHEPLPLDHPLLQFPNVVTLPHIGSASIQTRTKMWELAAKNITLALQGKTPPNLVSRLK</sequence>
<feature type="domain" description="D-isomer specific 2-hydroxyacid dehydrogenase NAD-binding" evidence="5">
    <location>
        <begin position="110"/>
        <end position="288"/>
    </location>
</feature>
<feature type="domain" description="D-isomer specific 2-hydroxyacid dehydrogenase catalytic" evidence="4">
    <location>
        <begin position="6"/>
        <end position="319"/>
    </location>
</feature>
<dbReference type="EMBL" id="CP042593">
    <property type="protein sequence ID" value="QED50147.1"/>
    <property type="molecule type" value="Genomic_DNA"/>
</dbReference>
<dbReference type="PANTHER" id="PTHR10996">
    <property type="entry name" value="2-HYDROXYACID DEHYDROGENASE-RELATED"/>
    <property type="match status" value="1"/>
</dbReference>
<evidence type="ECO:0000259" key="5">
    <source>
        <dbReference type="Pfam" id="PF02826"/>
    </source>
</evidence>
<evidence type="ECO:0000256" key="2">
    <source>
        <dbReference type="ARBA" id="ARBA00023002"/>
    </source>
</evidence>
<evidence type="ECO:0000256" key="3">
    <source>
        <dbReference type="RuleBase" id="RU003719"/>
    </source>
</evidence>
<keyword evidence="7" id="KW-1185">Reference proteome</keyword>
<dbReference type="Pfam" id="PF02826">
    <property type="entry name" value="2-Hacid_dh_C"/>
    <property type="match status" value="1"/>
</dbReference>
<dbReference type="STRING" id="1742359.GCA_001439625_01907"/>
<keyword evidence="2 3" id="KW-0560">Oxidoreductase</keyword>
<dbReference type="InterPro" id="IPR050223">
    <property type="entry name" value="D-isomer_2-hydroxyacid_DH"/>
</dbReference>
<dbReference type="CDD" id="cd05301">
    <property type="entry name" value="GDH"/>
    <property type="match status" value="1"/>
</dbReference>
<evidence type="ECO:0000259" key="4">
    <source>
        <dbReference type="Pfam" id="PF00389"/>
    </source>
</evidence>
<dbReference type="PANTHER" id="PTHR10996:SF283">
    <property type="entry name" value="GLYOXYLATE_HYDROXYPYRUVATE REDUCTASE B"/>
    <property type="match status" value="1"/>
</dbReference>
<dbReference type="Proteomes" id="UP000321555">
    <property type="component" value="Chromosome"/>
</dbReference>
<dbReference type="GO" id="GO:0051287">
    <property type="term" value="F:NAD binding"/>
    <property type="evidence" value="ECO:0007669"/>
    <property type="project" value="InterPro"/>
</dbReference>
<dbReference type="KEGG" id="bda:FSZ17_14165"/>
<organism evidence="6 7">
    <name type="scientific">Cytobacillus dafuensis</name>
    <name type="common">Bacillus dafuensis</name>
    <dbReference type="NCBI Taxonomy" id="1742359"/>
    <lineage>
        <taxon>Bacteria</taxon>
        <taxon>Bacillati</taxon>
        <taxon>Bacillota</taxon>
        <taxon>Bacilli</taxon>
        <taxon>Bacillales</taxon>
        <taxon>Bacillaceae</taxon>
        <taxon>Cytobacillus</taxon>
    </lineage>
</organism>
<proteinExistence type="inferred from homology"/>
<dbReference type="SUPFAM" id="SSF52283">
    <property type="entry name" value="Formate/glycerate dehydrogenase catalytic domain-like"/>
    <property type="match status" value="1"/>
</dbReference>
<evidence type="ECO:0000256" key="1">
    <source>
        <dbReference type="ARBA" id="ARBA00005854"/>
    </source>
</evidence>
<dbReference type="Pfam" id="PF00389">
    <property type="entry name" value="2-Hacid_dh"/>
    <property type="match status" value="1"/>
</dbReference>
<protein>
    <submittedName>
        <fullName evidence="6">D-glycerate dehydrogenase</fullName>
    </submittedName>
</protein>